<organism evidence="1">
    <name type="scientific">Timema poppense</name>
    <name type="common">Walking stick</name>
    <dbReference type="NCBI Taxonomy" id="170557"/>
    <lineage>
        <taxon>Eukaryota</taxon>
        <taxon>Metazoa</taxon>
        <taxon>Ecdysozoa</taxon>
        <taxon>Arthropoda</taxon>
        <taxon>Hexapoda</taxon>
        <taxon>Insecta</taxon>
        <taxon>Pterygota</taxon>
        <taxon>Neoptera</taxon>
        <taxon>Polyneoptera</taxon>
        <taxon>Phasmatodea</taxon>
        <taxon>Timematodea</taxon>
        <taxon>Timematoidea</taxon>
        <taxon>Timematidae</taxon>
        <taxon>Timema</taxon>
    </lineage>
</organism>
<dbReference type="AlphaFoldDB" id="A0A7R9CMF3"/>
<protein>
    <submittedName>
        <fullName evidence="1">Uncharacterized protein</fullName>
    </submittedName>
</protein>
<accession>A0A7R9CMF3</accession>
<proteinExistence type="predicted"/>
<sequence>MTQYLESRQSLVSGWLRLYSARTHRICPQHGAARIDDQDTCFHDRPHALLVLSLADQMITINSVKEWSINLTNYGCIRIVYLCGVALTRGLDSCFGNHVTKCRSVRIVVDETDAVFSRKCSPSDLNIEGVKPRKGAERNTFNLAAVDLFFSCLCPSSPVRARGYGTNIHGRRSRPALKASPSTGPEYPAFCKMEMI</sequence>
<gene>
    <name evidence="1" type="ORF">TPSB3V08_LOCUS1326</name>
</gene>
<reference evidence="1" key="1">
    <citation type="submission" date="2020-11" db="EMBL/GenBank/DDBJ databases">
        <authorList>
            <person name="Tran Van P."/>
        </authorList>
    </citation>
    <scope>NUCLEOTIDE SEQUENCE</scope>
</reference>
<name>A0A7R9CMF3_TIMPO</name>
<evidence type="ECO:0000313" key="1">
    <source>
        <dbReference type="EMBL" id="CAD7397748.1"/>
    </source>
</evidence>
<dbReference type="EMBL" id="OD000460">
    <property type="protein sequence ID" value="CAD7397748.1"/>
    <property type="molecule type" value="Genomic_DNA"/>
</dbReference>